<dbReference type="Gene3D" id="3.10.100.10">
    <property type="entry name" value="Mannose-Binding Protein A, subunit A"/>
    <property type="match status" value="1"/>
</dbReference>
<protein>
    <submittedName>
        <fullName evidence="2">C-type lectin domain family 4 member d-like</fullName>
    </submittedName>
</protein>
<evidence type="ECO:0000313" key="3">
    <source>
        <dbReference type="Proteomes" id="UP000735302"/>
    </source>
</evidence>
<dbReference type="Pfam" id="PF00059">
    <property type="entry name" value="Lectin_C"/>
    <property type="match status" value="1"/>
</dbReference>
<proteinExistence type="predicted"/>
<evidence type="ECO:0000259" key="1">
    <source>
        <dbReference type="PROSITE" id="PS50041"/>
    </source>
</evidence>
<dbReference type="SMART" id="SM00034">
    <property type="entry name" value="CLECT"/>
    <property type="match status" value="1"/>
</dbReference>
<evidence type="ECO:0000313" key="2">
    <source>
        <dbReference type="EMBL" id="GFN80102.1"/>
    </source>
</evidence>
<gene>
    <name evidence="2" type="ORF">PoB_000660800</name>
</gene>
<dbReference type="InterPro" id="IPR050828">
    <property type="entry name" value="C-type_lectin/matrix_domain"/>
</dbReference>
<dbReference type="PANTHER" id="PTHR45710:SF31">
    <property type="entry name" value="EARLY ACTIVATION ANTIGEN CD69"/>
    <property type="match status" value="1"/>
</dbReference>
<dbReference type="Proteomes" id="UP000735302">
    <property type="component" value="Unassembled WGS sequence"/>
</dbReference>
<dbReference type="PROSITE" id="PS50041">
    <property type="entry name" value="C_TYPE_LECTIN_2"/>
    <property type="match status" value="1"/>
</dbReference>
<dbReference type="InterPro" id="IPR016187">
    <property type="entry name" value="CTDL_fold"/>
</dbReference>
<reference evidence="2 3" key="1">
    <citation type="journal article" date="2021" name="Elife">
        <title>Chloroplast acquisition without the gene transfer in kleptoplastic sea slugs, Plakobranchus ocellatus.</title>
        <authorList>
            <person name="Maeda T."/>
            <person name="Takahashi S."/>
            <person name="Yoshida T."/>
            <person name="Shimamura S."/>
            <person name="Takaki Y."/>
            <person name="Nagai Y."/>
            <person name="Toyoda A."/>
            <person name="Suzuki Y."/>
            <person name="Arimoto A."/>
            <person name="Ishii H."/>
            <person name="Satoh N."/>
            <person name="Nishiyama T."/>
            <person name="Hasebe M."/>
            <person name="Maruyama T."/>
            <person name="Minagawa J."/>
            <person name="Obokata J."/>
            <person name="Shigenobu S."/>
        </authorList>
    </citation>
    <scope>NUCLEOTIDE SEQUENCE [LARGE SCALE GENOMIC DNA]</scope>
</reference>
<sequence>MLTLLYTFRATRVFTNFRARVKEVVACPDGFENLHRQCFRFVDEEKTWAEADEFCKSLNSDLATLEALQERDTLKEVIEENYDDKTKWWIGYRRRDNRDRTFVWEWIPDGSVVQVEMLSDLVTTQAGSTDRRDFGWDIHFDFITRTMQSLNGPGARGSGFVDCREATFLPSAT</sequence>
<organism evidence="2 3">
    <name type="scientific">Plakobranchus ocellatus</name>
    <dbReference type="NCBI Taxonomy" id="259542"/>
    <lineage>
        <taxon>Eukaryota</taxon>
        <taxon>Metazoa</taxon>
        <taxon>Spiralia</taxon>
        <taxon>Lophotrochozoa</taxon>
        <taxon>Mollusca</taxon>
        <taxon>Gastropoda</taxon>
        <taxon>Heterobranchia</taxon>
        <taxon>Euthyneura</taxon>
        <taxon>Panpulmonata</taxon>
        <taxon>Sacoglossa</taxon>
        <taxon>Placobranchoidea</taxon>
        <taxon>Plakobranchidae</taxon>
        <taxon>Plakobranchus</taxon>
    </lineage>
</organism>
<dbReference type="InterPro" id="IPR016186">
    <property type="entry name" value="C-type_lectin-like/link_sf"/>
</dbReference>
<accession>A0AAV3YC75</accession>
<dbReference type="SUPFAM" id="SSF56436">
    <property type="entry name" value="C-type lectin-like"/>
    <property type="match status" value="1"/>
</dbReference>
<comment type="caution">
    <text evidence="2">The sequence shown here is derived from an EMBL/GenBank/DDBJ whole genome shotgun (WGS) entry which is preliminary data.</text>
</comment>
<keyword evidence="3" id="KW-1185">Reference proteome</keyword>
<dbReference type="InterPro" id="IPR001304">
    <property type="entry name" value="C-type_lectin-like"/>
</dbReference>
<dbReference type="AlphaFoldDB" id="A0AAV3YC75"/>
<feature type="domain" description="C-type lectin" evidence="1">
    <location>
        <begin position="34"/>
        <end position="104"/>
    </location>
</feature>
<dbReference type="EMBL" id="BLXT01000801">
    <property type="protein sequence ID" value="GFN80102.1"/>
    <property type="molecule type" value="Genomic_DNA"/>
</dbReference>
<dbReference type="CDD" id="cd00037">
    <property type="entry name" value="CLECT"/>
    <property type="match status" value="1"/>
</dbReference>
<name>A0AAV3YC75_9GAST</name>
<dbReference type="PANTHER" id="PTHR45710">
    <property type="entry name" value="C-TYPE LECTIN DOMAIN-CONTAINING PROTEIN 180"/>
    <property type="match status" value="1"/>
</dbReference>